<sequence>MGGVDLSDQLRSYYTCQRKAESWWKQLFFFLLDISAVNAWIC</sequence>
<dbReference type="InterPro" id="IPR029526">
    <property type="entry name" value="PGBD"/>
</dbReference>
<organism evidence="2">
    <name type="scientific">marine sediment metagenome</name>
    <dbReference type="NCBI Taxonomy" id="412755"/>
    <lineage>
        <taxon>unclassified sequences</taxon>
        <taxon>metagenomes</taxon>
        <taxon>ecological metagenomes</taxon>
    </lineage>
</organism>
<comment type="caution">
    <text evidence="2">The sequence shown here is derived from an EMBL/GenBank/DDBJ whole genome shotgun (WGS) entry which is preliminary data.</text>
</comment>
<dbReference type="Pfam" id="PF13843">
    <property type="entry name" value="DDE_Tnp_1_7"/>
    <property type="match status" value="1"/>
</dbReference>
<evidence type="ECO:0000259" key="1">
    <source>
        <dbReference type="Pfam" id="PF13843"/>
    </source>
</evidence>
<feature type="non-terminal residue" evidence="2">
    <location>
        <position position="42"/>
    </location>
</feature>
<name>X1CM54_9ZZZZ</name>
<dbReference type="EMBL" id="BART01028851">
    <property type="protein sequence ID" value="GAG94072.1"/>
    <property type="molecule type" value="Genomic_DNA"/>
</dbReference>
<proteinExistence type="predicted"/>
<dbReference type="AlphaFoldDB" id="X1CM54"/>
<gene>
    <name evidence="2" type="ORF">S01H4_50768</name>
</gene>
<feature type="domain" description="PiggyBac transposable element-derived protein" evidence="1">
    <location>
        <begin position="1"/>
        <end position="40"/>
    </location>
</feature>
<accession>X1CM54</accession>
<protein>
    <recommendedName>
        <fullName evidence="1">PiggyBac transposable element-derived protein domain-containing protein</fullName>
    </recommendedName>
</protein>
<dbReference type="PANTHER" id="PTHR46599:SF3">
    <property type="entry name" value="PIGGYBAC TRANSPOSABLE ELEMENT-DERIVED PROTEIN 4"/>
    <property type="match status" value="1"/>
</dbReference>
<reference evidence="2" key="1">
    <citation type="journal article" date="2014" name="Front. Microbiol.">
        <title>High frequency of phylogenetically diverse reductive dehalogenase-homologous genes in deep subseafloor sedimentary metagenomes.</title>
        <authorList>
            <person name="Kawai M."/>
            <person name="Futagami T."/>
            <person name="Toyoda A."/>
            <person name="Takaki Y."/>
            <person name="Nishi S."/>
            <person name="Hori S."/>
            <person name="Arai W."/>
            <person name="Tsubouchi T."/>
            <person name="Morono Y."/>
            <person name="Uchiyama I."/>
            <person name="Ito T."/>
            <person name="Fujiyama A."/>
            <person name="Inagaki F."/>
            <person name="Takami H."/>
        </authorList>
    </citation>
    <scope>NUCLEOTIDE SEQUENCE</scope>
    <source>
        <strain evidence="2">Expedition CK06-06</strain>
    </source>
</reference>
<evidence type="ECO:0000313" key="2">
    <source>
        <dbReference type="EMBL" id="GAG94072.1"/>
    </source>
</evidence>
<dbReference type="PANTHER" id="PTHR46599">
    <property type="entry name" value="PIGGYBAC TRANSPOSABLE ELEMENT-DERIVED PROTEIN 4"/>
    <property type="match status" value="1"/>
</dbReference>